<dbReference type="PANTHER" id="PTHR30502">
    <property type="entry name" value="2-KETO-3-DEOXY-L-RHAMNONATE ALDOLASE"/>
    <property type="match status" value="1"/>
</dbReference>
<dbReference type="GO" id="GO:0005737">
    <property type="term" value="C:cytoplasm"/>
    <property type="evidence" value="ECO:0007669"/>
    <property type="project" value="TreeGrafter"/>
</dbReference>
<evidence type="ECO:0000259" key="4">
    <source>
        <dbReference type="Pfam" id="PF03328"/>
    </source>
</evidence>
<reference evidence="5 6" key="1">
    <citation type="submission" date="2019-07" db="EMBL/GenBank/DDBJ databases">
        <title>Pseudomonas mangiferae sp. nov., isolated from bark of mango tree in Thailand.</title>
        <authorList>
            <person name="Srisuk N."/>
            <person name="Anurat P."/>
        </authorList>
    </citation>
    <scope>NUCLEOTIDE SEQUENCE [LARGE SCALE GENOMIC DNA]</scope>
    <source>
        <strain evidence="5 6">DMKU_BBB3-04</strain>
    </source>
</reference>
<dbReference type="InterPro" id="IPR050251">
    <property type="entry name" value="HpcH-HpaI_aldolase"/>
</dbReference>
<feature type="domain" description="HpcH/HpaI aldolase/citrate lyase" evidence="4">
    <location>
        <begin position="114"/>
        <end position="337"/>
    </location>
</feature>
<proteinExistence type="inferred from homology"/>
<comment type="similarity">
    <text evidence="1">Belongs to the HpcH/HpaI aldolase family.</text>
</comment>
<evidence type="ECO:0000256" key="2">
    <source>
        <dbReference type="ARBA" id="ARBA00022723"/>
    </source>
</evidence>
<evidence type="ECO:0000313" key="6">
    <source>
        <dbReference type="Proteomes" id="UP000315235"/>
    </source>
</evidence>
<dbReference type="SUPFAM" id="SSF51621">
    <property type="entry name" value="Phosphoenolpyruvate/pyruvate domain"/>
    <property type="match status" value="1"/>
</dbReference>
<sequence length="352" mass="39832">MKRSWMWVTPSARRSTWYHSRAVASGRLVIEVSPGSSRDRRIIAHRPDTMRAEKYEINYKNIVDSNFVGDINIPNGCGKRSQLYRHHLHEKPAMPVRPNPFTRDLNDGRCLLGTWLMSARHATMLNVLRLSGLDFVKVDMEHTPISLETVADMALLARALDFSLVVRPPDGGRVWVNRLLDAGVWNLYVPQIHNAEMARQLVQVARYAPLGNRGTFEPGPQDDYCEPGEPSAQLPALNRQVHLTVMLESIEAFENLDEIASVPGIDALAMGPADLAQELGIYQKPEEQAVIREYQARLQASARAHGKQLEIGVWSTQEAREWRGRGAQILTYMTDTMIIRERYQEAVQAFQA</sequence>
<evidence type="ECO:0000256" key="1">
    <source>
        <dbReference type="ARBA" id="ARBA00005568"/>
    </source>
</evidence>
<organism evidence="5 6">
    <name type="scientific">Pseudomonas mangiferae</name>
    <dbReference type="NCBI Taxonomy" id="2593654"/>
    <lineage>
        <taxon>Bacteria</taxon>
        <taxon>Pseudomonadati</taxon>
        <taxon>Pseudomonadota</taxon>
        <taxon>Gammaproteobacteria</taxon>
        <taxon>Pseudomonadales</taxon>
        <taxon>Pseudomonadaceae</taxon>
        <taxon>Pseudomonas</taxon>
    </lineage>
</organism>
<dbReference type="GO" id="GO:0046872">
    <property type="term" value="F:metal ion binding"/>
    <property type="evidence" value="ECO:0007669"/>
    <property type="project" value="UniProtKB-KW"/>
</dbReference>
<keyword evidence="6" id="KW-1185">Reference proteome</keyword>
<keyword evidence="2" id="KW-0479">Metal-binding</keyword>
<dbReference type="InterPro" id="IPR005000">
    <property type="entry name" value="Aldolase/citrate-lyase_domain"/>
</dbReference>
<dbReference type="InterPro" id="IPR040442">
    <property type="entry name" value="Pyrv_kinase-like_dom_sf"/>
</dbReference>
<evidence type="ECO:0000256" key="3">
    <source>
        <dbReference type="ARBA" id="ARBA00023239"/>
    </source>
</evidence>
<name>A0A553GXE4_9PSED</name>
<dbReference type="AlphaFoldDB" id="A0A553GXE4"/>
<dbReference type="InterPro" id="IPR015813">
    <property type="entry name" value="Pyrv/PenolPyrv_kinase-like_dom"/>
</dbReference>
<dbReference type="GO" id="GO:0016832">
    <property type="term" value="F:aldehyde-lyase activity"/>
    <property type="evidence" value="ECO:0007669"/>
    <property type="project" value="TreeGrafter"/>
</dbReference>
<dbReference type="OrthoDB" id="86160at2"/>
<dbReference type="Pfam" id="PF03328">
    <property type="entry name" value="HpcH_HpaI"/>
    <property type="match status" value="1"/>
</dbReference>
<dbReference type="EMBL" id="VJOY01000009">
    <property type="protein sequence ID" value="TRX74182.1"/>
    <property type="molecule type" value="Genomic_DNA"/>
</dbReference>
<dbReference type="PANTHER" id="PTHR30502:SF0">
    <property type="entry name" value="PHOSPHOENOLPYRUVATE CARBOXYLASE FAMILY PROTEIN"/>
    <property type="match status" value="1"/>
</dbReference>
<evidence type="ECO:0000313" key="5">
    <source>
        <dbReference type="EMBL" id="TRX74182.1"/>
    </source>
</evidence>
<dbReference type="Proteomes" id="UP000315235">
    <property type="component" value="Unassembled WGS sequence"/>
</dbReference>
<protein>
    <recommendedName>
        <fullName evidence="4">HpcH/HpaI aldolase/citrate lyase domain-containing protein</fullName>
    </recommendedName>
</protein>
<accession>A0A553GXE4</accession>
<keyword evidence="3" id="KW-0456">Lyase</keyword>
<dbReference type="Gene3D" id="3.20.20.60">
    <property type="entry name" value="Phosphoenolpyruvate-binding domains"/>
    <property type="match status" value="1"/>
</dbReference>
<gene>
    <name evidence="5" type="ORF">FM069_13690</name>
</gene>
<comment type="caution">
    <text evidence="5">The sequence shown here is derived from an EMBL/GenBank/DDBJ whole genome shotgun (WGS) entry which is preliminary data.</text>
</comment>